<evidence type="ECO:0000256" key="7">
    <source>
        <dbReference type="ARBA" id="ARBA00022801"/>
    </source>
</evidence>
<name>A0A328VGW4_9CHLR</name>
<evidence type="ECO:0000256" key="9">
    <source>
        <dbReference type="ARBA" id="ARBA00022984"/>
    </source>
</evidence>
<keyword evidence="2" id="KW-1003">Cell membrane</keyword>
<comment type="subcellular location">
    <subcellularLocation>
        <location evidence="1">Cell membrane</location>
    </subcellularLocation>
</comment>
<evidence type="ECO:0000256" key="8">
    <source>
        <dbReference type="ARBA" id="ARBA00022960"/>
    </source>
</evidence>
<evidence type="ECO:0000256" key="2">
    <source>
        <dbReference type="ARBA" id="ARBA00022475"/>
    </source>
</evidence>
<keyword evidence="20" id="KW-1185">Reference proteome</keyword>
<keyword evidence="7" id="KW-0378">Hydrolase</keyword>
<feature type="compositionally biased region" description="Low complexity" evidence="15">
    <location>
        <begin position="972"/>
        <end position="986"/>
    </location>
</feature>
<feature type="compositionally biased region" description="Low complexity" evidence="15">
    <location>
        <begin position="994"/>
        <end position="1007"/>
    </location>
</feature>
<evidence type="ECO:0000256" key="12">
    <source>
        <dbReference type="ARBA" id="ARBA00023316"/>
    </source>
</evidence>
<evidence type="ECO:0000256" key="16">
    <source>
        <dbReference type="SAM" id="Phobius"/>
    </source>
</evidence>
<evidence type="ECO:0000256" key="15">
    <source>
        <dbReference type="SAM" id="MobiDB-lite"/>
    </source>
</evidence>
<evidence type="ECO:0000256" key="6">
    <source>
        <dbReference type="ARBA" id="ARBA00022679"/>
    </source>
</evidence>
<reference evidence="19 20" key="1">
    <citation type="submission" date="2016-08" db="EMBL/GenBank/DDBJ databases">
        <title>Analysis of Carbohydrate Active Enzymes in Thermogemmatispora T81 Reveals Carbohydrate Degradation Ability.</title>
        <authorList>
            <person name="Tomazini A."/>
            <person name="Lal S."/>
            <person name="Stott M."/>
            <person name="Henrissat B."/>
            <person name="Polikarpov I."/>
            <person name="Sparling R."/>
            <person name="Levin D.B."/>
        </authorList>
    </citation>
    <scope>NUCLEOTIDE SEQUENCE [LARGE SCALE GENOMIC DNA]</scope>
    <source>
        <strain evidence="19 20">T81</strain>
    </source>
</reference>
<evidence type="ECO:0000256" key="1">
    <source>
        <dbReference type="ARBA" id="ARBA00004236"/>
    </source>
</evidence>
<accession>A0A328VGW4</accession>
<evidence type="ECO:0000256" key="10">
    <source>
        <dbReference type="ARBA" id="ARBA00023136"/>
    </source>
</evidence>
<keyword evidence="6" id="KW-0808">Transferase</keyword>
<dbReference type="EMBL" id="MCIF01000002">
    <property type="protein sequence ID" value="RAQ96239.1"/>
    <property type="molecule type" value="Genomic_DNA"/>
</dbReference>
<keyword evidence="4" id="KW-0645">Protease</keyword>
<evidence type="ECO:0000256" key="14">
    <source>
        <dbReference type="ARBA" id="ARBA00049902"/>
    </source>
</evidence>
<keyword evidence="5" id="KW-0328">Glycosyltransferase</keyword>
<dbReference type="GO" id="GO:0030288">
    <property type="term" value="C:outer membrane-bounded periplasmic space"/>
    <property type="evidence" value="ECO:0007669"/>
    <property type="project" value="TreeGrafter"/>
</dbReference>
<dbReference type="GO" id="GO:0005886">
    <property type="term" value="C:plasma membrane"/>
    <property type="evidence" value="ECO:0007669"/>
    <property type="project" value="UniProtKB-SubCell"/>
</dbReference>
<keyword evidence="10 16" id="KW-0472">Membrane</keyword>
<dbReference type="SUPFAM" id="SSF56601">
    <property type="entry name" value="beta-lactamase/transpeptidase-like"/>
    <property type="match status" value="1"/>
</dbReference>
<evidence type="ECO:0000256" key="3">
    <source>
        <dbReference type="ARBA" id="ARBA00022645"/>
    </source>
</evidence>
<dbReference type="GO" id="GO:0008360">
    <property type="term" value="P:regulation of cell shape"/>
    <property type="evidence" value="ECO:0007669"/>
    <property type="project" value="UniProtKB-KW"/>
</dbReference>
<dbReference type="GO" id="GO:0009002">
    <property type="term" value="F:serine-type D-Ala-D-Ala carboxypeptidase activity"/>
    <property type="evidence" value="ECO:0007669"/>
    <property type="project" value="UniProtKB-EC"/>
</dbReference>
<dbReference type="Gene3D" id="1.10.3810.10">
    <property type="entry name" value="Biosynthetic peptidoglycan transglycosylase-like"/>
    <property type="match status" value="1"/>
</dbReference>
<dbReference type="RefSeq" id="WP_112429652.1">
    <property type="nucleotide sequence ID" value="NZ_MCIF01000002.1"/>
</dbReference>
<feature type="region of interest" description="Disordered" evidence="15">
    <location>
        <begin position="965"/>
        <end position="1013"/>
    </location>
</feature>
<dbReference type="GO" id="GO:0006508">
    <property type="term" value="P:proteolysis"/>
    <property type="evidence" value="ECO:0007669"/>
    <property type="project" value="UniProtKB-KW"/>
</dbReference>
<evidence type="ECO:0000313" key="20">
    <source>
        <dbReference type="Proteomes" id="UP000248706"/>
    </source>
</evidence>
<dbReference type="Gene3D" id="3.40.710.10">
    <property type="entry name" value="DD-peptidase/beta-lactamase superfamily"/>
    <property type="match status" value="1"/>
</dbReference>
<dbReference type="PANTHER" id="PTHR32282">
    <property type="entry name" value="BINDING PROTEIN TRANSPEPTIDASE, PUTATIVE-RELATED"/>
    <property type="match status" value="1"/>
</dbReference>
<comment type="caution">
    <text evidence="19">The sequence shown here is derived from an EMBL/GenBank/DDBJ whole genome shotgun (WGS) entry which is preliminary data.</text>
</comment>
<dbReference type="GO" id="GO:0008955">
    <property type="term" value="F:peptidoglycan glycosyltransferase activity"/>
    <property type="evidence" value="ECO:0007669"/>
    <property type="project" value="UniProtKB-EC"/>
</dbReference>
<proteinExistence type="predicted"/>
<keyword evidence="3" id="KW-0121">Carboxypeptidase</keyword>
<keyword evidence="16" id="KW-1133">Transmembrane helix</keyword>
<keyword evidence="11" id="KW-0511">Multifunctional enzyme</keyword>
<feature type="compositionally biased region" description="Polar residues" evidence="15">
    <location>
        <begin position="37"/>
        <end position="49"/>
    </location>
</feature>
<evidence type="ECO:0000256" key="5">
    <source>
        <dbReference type="ARBA" id="ARBA00022676"/>
    </source>
</evidence>
<dbReference type="InterPro" id="IPR012338">
    <property type="entry name" value="Beta-lactam/transpept-like"/>
</dbReference>
<gene>
    <name evidence="19" type="ORF">A4R35_11905</name>
</gene>
<comment type="catalytic activity">
    <reaction evidence="14">
        <text>[GlcNAc-(1-&gt;4)-Mur2Ac(oyl-L-Ala-gamma-D-Glu-L-Lys-D-Ala-D-Ala)](n)-di-trans,octa-cis-undecaprenyl diphosphate + beta-D-GlcNAc-(1-&gt;4)-Mur2Ac(oyl-L-Ala-gamma-D-Glu-L-Lys-D-Ala-D-Ala)-di-trans,octa-cis-undecaprenyl diphosphate = [GlcNAc-(1-&gt;4)-Mur2Ac(oyl-L-Ala-gamma-D-Glu-L-Lys-D-Ala-D-Ala)](n+1)-di-trans,octa-cis-undecaprenyl diphosphate + di-trans,octa-cis-undecaprenyl diphosphate + H(+)</text>
        <dbReference type="Rhea" id="RHEA:23708"/>
        <dbReference type="Rhea" id="RHEA-COMP:9602"/>
        <dbReference type="Rhea" id="RHEA-COMP:9603"/>
        <dbReference type="ChEBI" id="CHEBI:15378"/>
        <dbReference type="ChEBI" id="CHEBI:58405"/>
        <dbReference type="ChEBI" id="CHEBI:60033"/>
        <dbReference type="ChEBI" id="CHEBI:78435"/>
        <dbReference type="EC" id="2.4.99.28"/>
    </reaction>
</comment>
<organism evidence="19 20">
    <name type="scientific">Thermogemmatispora tikiterensis</name>
    <dbReference type="NCBI Taxonomy" id="1825093"/>
    <lineage>
        <taxon>Bacteria</taxon>
        <taxon>Bacillati</taxon>
        <taxon>Chloroflexota</taxon>
        <taxon>Ktedonobacteria</taxon>
        <taxon>Thermogemmatisporales</taxon>
        <taxon>Thermogemmatisporaceae</taxon>
        <taxon>Thermogemmatispora</taxon>
    </lineage>
</organism>
<evidence type="ECO:0000256" key="13">
    <source>
        <dbReference type="ARBA" id="ARBA00034000"/>
    </source>
</evidence>
<dbReference type="GO" id="GO:0008658">
    <property type="term" value="F:penicillin binding"/>
    <property type="evidence" value="ECO:0007669"/>
    <property type="project" value="InterPro"/>
</dbReference>
<dbReference type="Pfam" id="PF00912">
    <property type="entry name" value="Transgly"/>
    <property type="match status" value="1"/>
</dbReference>
<dbReference type="InterPro" id="IPR036950">
    <property type="entry name" value="PBP_transglycosylase"/>
</dbReference>
<evidence type="ECO:0000313" key="19">
    <source>
        <dbReference type="EMBL" id="RAQ96239.1"/>
    </source>
</evidence>
<dbReference type="GO" id="GO:0009252">
    <property type="term" value="P:peptidoglycan biosynthetic process"/>
    <property type="evidence" value="ECO:0007669"/>
    <property type="project" value="UniProtKB-KW"/>
</dbReference>
<dbReference type="PANTHER" id="PTHR32282:SF11">
    <property type="entry name" value="PENICILLIN-BINDING PROTEIN 1B"/>
    <property type="match status" value="1"/>
</dbReference>
<protein>
    <submittedName>
        <fullName evidence="19">Uncharacterized protein</fullName>
    </submittedName>
</protein>
<evidence type="ECO:0000256" key="11">
    <source>
        <dbReference type="ARBA" id="ARBA00023268"/>
    </source>
</evidence>
<dbReference type="InterPro" id="IPR001460">
    <property type="entry name" value="PCN-bd_Tpept"/>
</dbReference>
<evidence type="ECO:0000259" key="18">
    <source>
        <dbReference type="Pfam" id="PF00912"/>
    </source>
</evidence>
<dbReference type="Proteomes" id="UP000248706">
    <property type="component" value="Unassembled WGS sequence"/>
</dbReference>
<dbReference type="AlphaFoldDB" id="A0A328VGW4"/>
<keyword evidence="12" id="KW-0961">Cell wall biogenesis/degradation</keyword>
<keyword evidence="8" id="KW-0133">Cell shape</keyword>
<feature type="region of interest" description="Disordered" evidence="15">
    <location>
        <begin position="145"/>
        <end position="178"/>
    </location>
</feature>
<sequence length="1013" mass="110479">MSNSQWKQPFNRPEGANYNGHQQERAPGSLLRRYGEQPTSGPSAVSPQPSGLGLNVPPASQAGHPAMPQGGGGTPAPLPLQASPSNQEGQPRRTGLLSGRYNNWVSNVSNVVRRWSGKVVAVAGTMGLGSHSQAARPLVPSQALRSSTLPAGSGAGVGPGLLERPAPSVQRGGIDKTRPWRRSRTLRISMLRRRRQRLKSRQFGPRRVVTVVASVVAVLILIFLSTGGASAYAYYQEQYPRVQQLASQHVSQTSRIYDRNMNLLYQAYDTESQYAGRRTPVAYKDIPMVMQQAMIAAEDPTFWENAGFDPQGILRAFIEHNGGGSGLTQQLIKNLTHDDQYSYSRKITEAALAIALTQQYPKWKILEMYFNVAPFGAQELGIEAAVEDYFDLKPHCDVHFNCIPGIRYLDVDLKTGKHDPLLGLARASFLAGLPQNPDYYDPSLEKVIPGNTERALNRQKYVLNQMIKLGMVVDGVGLVTPEVAAKVEAISAQFKFHPYVNTIRAPHFVFWVISQIENALGHGDMQAGEVAFLTGGFNIRTTIDVNLETFVEKAIDRHLDQVECRYFSYYTGCGPLNTVNNVNDAAVVVMDAKTGEVLAMAGSSDWNSNKPQIKGQVNAALSPRQPGSSFKPIVYATAFQMGWYPGIVLPDVKTYFPYNNQNPETDPENNAYHPTDYGNTYHNWNSTIREALQNSLNVPAVKAMEFTGVQNVITMAERMGITAIRDYDLPACRQSKNNPNLTYQDCFFPSLALGTAEVPLLQMTGAYQVFADGGMHVPPQGVLDIWDNYGHHLYHYDTSHPPATRVLSPQIAYMITDVLSDEAARAQEFGGDHTLSMWDWHLPNGQVPDVAAKTGTTDNFKDNWTIGYTPDVVVGVWAGNADNEPFRGNVIGITGAAPIWHSVIERAMGACNMDGANIPCGSYKSPYHDYFFTAPPGVKKMCVNTVNGLQGSGYCDVMLDDEYPQQSGLPATTSSSTGTGDTTGMNQGNGGNGAATPTATATTNNGASPTAQP</sequence>
<dbReference type="Pfam" id="PF00905">
    <property type="entry name" value="Transpeptidase"/>
    <property type="match status" value="1"/>
</dbReference>
<comment type="catalytic activity">
    <reaction evidence="13">
        <text>Preferential cleavage: (Ac)2-L-Lys-D-Ala-|-D-Ala. Also transpeptidation of peptidyl-alanyl moieties that are N-acyl substituents of D-alanine.</text>
        <dbReference type="EC" id="3.4.16.4"/>
    </reaction>
</comment>
<feature type="transmembrane region" description="Helical" evidence="16">
    <location>
        <begin position="208"/>
        <end position="235"/>
    </location>
</feature>
<dbReference type="InterPro" id="IPR050396">
    <property type="entry name" value="Glycosyltr_51/Transpeptidase"/>
</dbReference>
<dbReference type="OrthoDB" id="9766909at2"/>
<keyword evidence="9" id="KW-0573">Peptidoglycan synthesis</keyword>
<dbReference type="SUPFAM" id="SSF53955">
    <property type="entry name" value="Lysozyme-like"/>
    <property type="match status" value="1"/>
</dbReference>
<feature type="domain" description="Penicillin-binding protein transpeptidase" evidence="17">
    <location>
        <begin position="586"/>
        <end position="872"/>
    </location>
</feature>
<evidence type="ECO:0000256" key="4">
    <source>
        <dbReference type="ARBA" id="ARBA00022670"/>
    </source>
</evidence>
<evidence type="ECO:0000259" key="17">
    <source>
        <dbReference type="Pfam" id="PF00905"/>
    </source>
</evidence>
<feature type="region of interest" description="Disordered" evidence="15">
    <location>
        <begin position="1"/>
        <end position="97"/>
    </location>
</feature>
<keyword evidence="16" id="KW-0812">Transmembrane</keyword>
<dbReference type="InterPro" id="IPR001264">
    <property type="entry name" value="Glyco_trans_51"/>
</dbReference>
<dbReference type="GO" id="GO:0071555">
    <property type="term" value="P:cell wall organization"/>
    <property type="evidence" value="ECO:0007669"/>
    <property type="project" value="UniProtKB-KW"/>
</dbReference>
<dbReference type="InterPro" id="IPR023346">
    <property type="entry name" value="Lysozyme-like_dom_sf"/>
</dbReference>
<feature type="domain" description="Glycosyl transferase family 51" evidence="18">
    <location>
        <begin position="274"/>
        <end position="466"/>
    </location>
</feature>